<dbReference type="Proteomes" id="UP001186104">
    <property type="component" value="Unassembled WGS sequence"/>
</dbReference>
<accession>A0ABU4D434</accession>
<sequence length="368" mass="39984">MVDRQQARVDKITALIDAGLIADASDVLKRDNPLLTTAQHDRLRHRIDAAKLARQLRINETKLTRQLQVSSTDLSRPVEASQLQIESFKPLTAKSFRLLLSRAQDSRSLDDVLSALNQLEPAEVGLIRARFGIGGDAPRTHEELAKTTKLSLNRIRIIEERALGKITRQLSTLGVLPPIDDLTQSYGHLLEPDPEARVDDHLRSVPINPDKASATTISEPDVVSEIACGDSAQSTGGSTSEPVEQPSDASAVSSFQSECDDLQELLDLLRPAPSQTQDAMTPAVVTEDSVAIYSVYKGIKTKARLYPTIGAVAILDGPLAGRDFATPSGAAKAVVAYYSPSINPLRNGWAFWLVYDGSGRQIAVYKKT</sequence>
<feature type="compositionally biased region" description="Polar residues" evidence="1">
    <location>
        <begin position="231"/>
        <end position="254"/>
    </location>
</feature>
<evidence type="ECO:0000259" key="2">
    <source>
        <dbReference type="Pfam" id="PF04545"/>
    </source>
</evidence>
<gene>
    <name evidence="3" type="ORF">R3P93_18080</name>
</gene>
<evidence type="ECO:0000313" key="3">
    <source>
        <dbReference type="EMBL" id="MDV6304473.1"/>
    </source>
</evidence>
<dbReference type="RefSeq" id="WP_317533661.1">
    <property type="nucleotide sequence ID" value="NZ_JAWLKF010000011.1"/>
</dbReference>
<feature type="domain" description="RNA polymerase sigma-70 region 4" evidence="2">
    <location>
        <begin position="115"/>
        <end position="166"/>
    </location>
</feature>
<organism evidence="3 4">
    <name type="scientific">Rhodococcus cerastii</name>
    <dbReference type="NCBI Taxonomy" id="908616"/>
    <lineage>
        <taxon>Bacteria</taxon>
        <taxon>Bacillati</taxon>
        <taxon>Actinomycetota</taxon>
        <taxon>Actinomycetes</taxon>
        <taxon>Mycobacteriales</taxon>
        <taxon>Nocardiaceae</taxon>
        <taxon>Rhodococcus</taxon>
    </lineage>
</organism>
<proteinExistence type="predicted"/>
<keyword evidence="4" id="KW-1185">Reference proteome</keyword>
<dbReference type="InterPro" id="IPR007630">
    <property type="entry name" value="RNA_pol_sigma70_r4"/>
</dbReference>
<dbReference type="InterPro" id="IPR036388">
    <property type="entry name" value="WH-like_DNA-bd_sf"/>
</dbReference>
<dbReference type="Pfam" id="PF04545">
    <property type="entry name" value="Sigma70_r4"/>
    <property type="match status" value="1"/>
</dbReference>
<dbReference type="SUPFAM" id="SSF88659">
    <property type="entry name" value="Sigma3 and sigma4 domains of RNA polymerase sigma factors"/>
    <property type="match status" value="1"/>
</dbReference>
<name>A0ABU4D434_9NOCA</name>
<dbReference type="Gene3D" id="1.10.10.10">
    <property type="entry name" value="Winged helix-like DNA-binding domain superfamily/Winged helix DNA-binding domain"/>
    <property type="match status" value="1"/>
</dbReference>
<reference evidence="3 4" key="1">
    <citation type="submission" date="2023-10" db="EMBL/GenBank/DDBJ databases">
        <title>Development of a sustainable strategy for remediation of hydrocarbon-contaminated territories based on the waste exchange concept.</title>
        <authorList>
            <person name="Krivoruchko A."/>
        </authorList>
    </citation>
    <scope>NUCLEOTIDE SEQUENCE [LARGE SCALE GENOMIC DNA]</scope>
    <source>
        <strain evidence="3 4">IEGM 1327</strain>
    </source>
</reference>
<evidence type="ECO:0000313" key="4">
    <source>
        <dbReference type="Proteomes" id="UP001186104"/>
    </source>
</evidence>
<dbReference type="EMBL" id="JAWLKF010000011">
    <property type="protein sequence ID" value="MDV6304473.1"/>
    <property type="molecule type" value="Genomic_DNA"/>
</dbReference>
<evidence type="ECO:0000256" key="1">
    <source>
        <dbReference type="SAM" id="MobiDB-lite"/>
    </source>
</evidence>
<comment type="caution">
    <text evidence="3">The sequence shown here is derived from an EMBL/GenBank/DDBJ whole genome shotgun (WGS) entry which is preliminary data.</text>
</comment>
<protein>
    <submittedName>
        <fullName evidence="3">Sigma factor-like helix-turn-helix DNA-binding protein</fullName>
    </submittedName>
</protein>
<dbReference type="InterPro" id="IPR013324">
    <property type="entry name" value="RNA_pol_sigma_r3/r4-like"/>
</dbReference>
<feature type="region of interest" description="Disordered" evidence="1">
    <location>
        <begin position="229"/>
        <end position="254"/>
    </location>
</feature>